<dbReference type="CDD" id="cd06587">
    <property type="entry name" value="VOC"/>
    <property type="match status" value="1"/>
</dbReference>
<protein>
    <submittedName>
        <fullName evidence="2">VOC family protein</fullName>
    </submittedName>
</protein>
<dbReference type="InterPro" id="IPR029068">
    <property type="entry name" value="Glyas_Bleomycin-R_OHBP_Dase"/>
</dbReference>
<dbReference type="RefSeq" id="WP_264554593.1">
    <property type="nucleotide sequence ID" value="NZ_CP109979.1"/>
</dbReference>
<keyword evidence="3" id="KW-1185">Reference proteome</keyword>
<name>A0ABD5YLJ1_9EURY</name>
<gene>
    <name evidence="2" type="ORF">ACFQL7_09660</name>
</gene>
<dbReference type="PROSITE" id="PS51819">
    <property type="entry name" value="VOC"/>
    <property type="match status" value="1"/>
</dbReference>
<evidence type="ECO:0000313" key="2">
    <source>
        <dbReference type="EMBL" id="MFC7190093.1"/>
    </source>
</evidence>
<dbReference type="InterPro" id="IPR037523">
    <property type="entry name" value="VOC_core"/>
</dbReference>
<dbReference type="Gene3D" id="3.10.180.10">
    <property type="entry name" value="2,3-Dihydroxybiphenyl 1,2-Dioxygenase, domain 1"/>
    <property type="match status" value="1"/>
</dbReference>
<comment type="caution">
    <text evidence="2">The sequence shown here is derived from an EMBL/GenBank/DDBJ whole genome shotgun (WGS) entry which is preliminary data.</text>
</comment>
<proteinExistence type="predicted"/>
<dbReference type="Proteomes" id="UP001596417">
    <property type="component" value="Unassembled WGS sequence"/>
</dbReference>
<reference evidence="2 3" key="1">
    <citation type="journal article" date="2019" name="Int. J. Syst. Evol. Microbiol.">
        <title>The Global Catalogue of Microorganisms (GCM) 10K type strain sequencing project: providing services to taxonomists for standard genome sequencing and annotation.</title>
        <authorList>
            <consortium name="The Broad Institute Genomics Platform"/>
            <consortium name="The Broad Institute Genome Sequencing Center for Infectious Disease"/>
            <person name="Wu L."/>
            <person name="Ma J."/>
        </authorList>
    </citation>
    <scope>NUCLEOTIDE SEQUENCE [LARGE SCALE GENOMIC DNA]</scope>
    <source>
        <strain evidence="2 3">RDMS1</strain>
    </source>
</reference>
<feature type="domain" description="VOC" evidence="1">
    <location>
        <begin position="7"/>
        <end position="152"/>
    </location>
</feature>
<dbReference type="SUPFAM" id="SSF54593">
    <property type="entry name" value="Glyoxalase/Bleomycin resistance protein/Dihydroxybiphenyl dioxygenase"/>
    <property type="match status" value="1"/>
</dbReference>
<accession>A0ABD5YLJ1</accession>
<dbReference type="AlphaFoldDB" id="A0ABD5YLJ1"/>
<dbReference type="GeneID" id="76199670"/>
<sequence>MDLPVNGVSELVLEVEEMDRAVEFWSETLGFPILEQWNDPEADVTDEGTVWATWLYVGGNTRLGLWLPRDFTKSDLKQKEQPVSSWPATALYDEGGEHVHFALDVDDADFETAREQIEQSGLSTTVREREHIPSRSLYFKDTEDNIIELYTRSIKDTYQIDTTG</sequence>
<organism evidence="2 3">
    <name type="scientific">Halocatena marina</name>
    <dbReference type="NCBI Taxonomy" id="2934937"/>
    <lineage>
        <taxon>Archaea</taxon>
        <taxon>Methanobacteriati</taxon>
        <taxon>Methanobacteriota</taxon>
        <taxon>Stenosarchaea group</taxon>
        <taxon>Halobacteria</taxon>
        <taxon>Halobacteriales</taxon>
        <taxon>Natronomonadaceae</taxon>
        <taxon>Halocatena</taxon>
    </lineage>
</organism>
<dbReference type="EMBL" id="JBHTAX010000001">
    <property type="protein sequence ID" value="MFC7190093.1"/>
    <property type="molecule type" value="Genomic_DNA"/>
</dbReference>
<evidence type="ECO:0000313" key="3">
    <source>
        <dbReference type="Proteomes" id="UP001596417"/>
    </source>
</evidence>
<evidence type="ECO:0000259" key="1">
    <source>
        <dbReference type="PROSITE" id="PS51819"/>
    </source>
</evidence>
<dbReference type="Pfam" id="PF00903">
    <property type="entry name" value="Glyoxalase"/>
    <property type="match status" value="1"/>
</dbReference>
<dbReference type="InterPro" id="IPR004360">
    <property type="entry name" value="Glyas_Fos-R_dOase_dom"/>
</dbReference>